<comment type="caution">
    <text evidence="6">The sequence shown here is derived from an EMBL/GenBank/DDBJ whole genome shotgun (WGS) entry which is preliminary data.</text>
</comment>
<dbReference type="PRINTS" id="PR00039">
    <property type="entry name" value="HTHLYSR"/>
</dbReference>
<dbReference type="GO" id="GO:0032993">
    <property type="term" value="C:protein-DNA complex"/>
    <property type="evidence" value="ECO:0007669"/>
    <property type="project" value="TreeGrafter"/>
</dbReference>
<evidence type="ECO:0000259" key="5">
    <source>
        <dbReference type="PROSITE" id="PS50931"/>
    </source>
</evidence>
<dbReference type="EMBL" id="MKKK01000037">
    <property type="protein sequence ID" value="OEY93971.1"/>
    <property type="molecule type" value="Genomic_DNA"/>
</dbReference>
<keyword evidence="7" id="KW-1185">Reference proteome</keyword>
<evidence type="ECO:0000256" key="1">
    <source>
        <dbReference type="ARBA" id="ARBA00009437"/>
    </source>
</evidence>
<dbReference type="Gene3D" id="3.40.190.10">
    <property type="entry name" value="Periplasmic binding protein-like II"/>
    <property type="match status" value="2"/>
</dbReference>
<dbReference type="RefSeq" id="WP_070070342.1">
    <property type="nucleotide sequence ID" value="NZ_MKKK01000037.1"/>
</dbReference>
<dbReference type="InterPro" id="IPR000847">
    <property type="entry name" value="LysR_HTH_N"/>
</dbReference>
<feature type="domain" description="HTH lysR-type" evidence="5">
    <location>
        <begin position="1"/>
        <end position="58"/>
    </location>
</feature>
<organism evidence="6 7">
    <name type="scientific">Acinetobacter qingfengensis</name>
    <dbReference type="NCBI Taxonomy" id="1262585"/>
    <lineage>
        <taxon>Bacteria</taxon>
        <taxon>Pseudomonadati</taxon>
        <taxon>Pseudomonadota</taxon>
        <taxon>Gammaproteobacteria</taxon>
        <taxon>Moraxellales</taxon>
        <taxon>Moraxellaceae</taxon>
        <taxon>Acinetobacter</taxon>
    </lineage>
</organism>
<comment type="similarity">
    <text evidence="1">Belongs to the LysR transcriptional regulatory family.</text>
</comment>
<protein>
    <submittedName>
        <fullName evidence="6">RpiR family transcriptional regulator</fullName>
    </submittedName>
</protein>
<dbReference type="Gene3D" id="1.10.10.10">
    <property type="entry name" value="Winged helix-like DNA-binding domain superfamily/Winged helix DNA-binding domain"/>
    <property type="match status" value="1"/>
</dbReference>
<dbReference type="PANTHER" id="PTHR30346">
    <property type="entry name" value="TRANSCRIPTIONAL DUAL REGULATOR HCAR-RELATED"/>
    <property type="match status" value="1"/>
</dbReference>
<reference evidence="6 7" key="1">
    <citation type="submission" date="2016-09" db="EMBL/GenBank/DDBJ databases">
        <authorList>
            <person name="Capua I."/>
            <person name="De Benedictis P."/>
            <person name="Joannis T."/>
            <person name="Lombin L.H."/>
            <person name="Cattoli G."/>
        </authorList>
    </citation>
    <scope>NUCLEOTIDE SEQUENCE [LARGE SCALE GENOMIC DNA]</scope>
    <source>
        <strain evidence="6 7">ANC 4671</strain>
    </source>
</reference>
<accession>A0A1E7R3V6</accession>
<dbReference type="GO" id="GO:0003677">
    <property type="term" value="F:DNA binding"/>
    <property type="evidence" value="ECO:0007669"/>
    <property type="project" value="UniProtKB-KW"/>
</dbReference>
<keyword evidence="4" id="KW-0804">Transcription</keyword>
<name>A0A1E7R3V6_9GAMM</name>
<dbReference type="PROSITE" id="PS50931">
    <property type="entry name" value="HTH_LYSR"/>
    <property type="match status" value="1"/>
</dbReference>
<dbReference type="OrthoDB" id="5289754at2"/>
<dbReference type="InterPro" id="IPR005119">
    <property type="entry name" value="LysR_subst-bd"/>
</dbReference>
<proteinExistence type="inferred from homology"/>
<dbReference type="PANTHER" id="PTHR30346:SF0">
    <property type="entry name" value="HCA OPERON TRANSCRIPTIONAL ACTIVATOR HCAR"/>
    <property type="match status" value="1"/>
</dbReference>
<evidence type="ECO:0000256" key="3">
    <source>
        <dbReference type="ARBA" id="ARBA00023125"/>
    </source>
</evidence>
<gene>
    <name evidence="6" type="ORF">BJI46_13775</name>
</gene>
<evidence type="ECO:0000313" key="6">
    <source>
        <dbReference type="EMBL" id="OEY93971.1"/>
    </source>
</evidence>
<sequence>MELRRLRYFITVAEELNFSRAAQRLYTAQPSLSQQIKDLEDKLGFNLFHRTKRKVELTHEGISFLPYAQAILNQVENMVAKTRMVAKEEKNLLKIGFVPVAESKIFPYVLPTLRFENPDLKLFLQSMCANKQREALINADIDIALVRENIQSDSIQSQLILREEMVFLLPKSHSLNKSPKITAKSLEGISLIIPDENYAPTLHHSIKDFFNTHQVTVNYIQVAENIIFNINSVSMGLGCAILPSYVLPIVKNNNAIVVKELGEELPLLNLFACYHKHNNQANIQKFLNQVARKIKI</sequence>
<evidence type="ECO:0000256" key="4">
    <source>
        <dbReference type="ARBA" id="ARBA00023163"/>
    </source>
</evidence>
<dbReference type="STRING" id="1262585.BJI46_13775"/>
<dbReference type="SUPFAM" id="SSF53850">
    <property type="entry name" value="Periplasmic binding protein-like II"/>
    <property type="match status" value="1"/>
</dbReference>
<dbReference type="AlphaFoldDB" id="A0A1E7R3V6"/>
<dbReference type="FunFam" id="1.10.10.10:FF:000001">
    <property type="entry name" value="LysR family transcriptional regulator"/>
    <property type="match status" value="1"/>
</dbReference>
<keyword evidence="2" id="KW-0805">Transcription regulation</keyword>
<keyword evidence="3" id="KW-0238">DNA-binding</keyword>
<evidence type="ECO:0000313" key="7">
    <source>
        <dbReference type="Proteomes" id="UP000185895"/>
    </source>
</evidence>
<dbReference type="InterPro" id="IPR036388">
    <property type="entry name" value="WH-like_DNA-bd_sf"/>
</dbReference>
<dbReference type="GO" id="GO:0003700">
    <property type="term" value="F:DNA-binding transcription factor activity"/>
    <property type="evidence" value="ECO:0007669"/>
    <property type="project" value="InterPro"/>
</dbReference>
<dbReference type="Pfam" id="PF00126">
    <property type="entry name" value="HTH_1"/>
    <property type="match status" value="1"/>
</dbReference>
<dbReference type="SUPFAM" id="SSF46785">
    <property type="entry name" value="Winged helix' DNA-binding domain"/>
    <property type="match status" value="1"/>
</dbReference>
<evidence type="ECO:0000256" key="2">
    <source>
        <dbReference type="ARBA" id="ARBA00023015"/>
    </source>
</evidence>
<dbReference type="InterPro" id="IPR036390">
    <property type="entry name" value="WH_DNA-bd_sf"/>
</dbReference>
<dbReference type="Proteomes" id="UP000185895">
    <property type="component" value="Unassembled WGS sequence"/>
</dbReference>
<dbReference type="Pfam" id="PF03466">
    <property type="entry name" value="LysR_substrate"/>
    <property type="match status" value="1"/>
</dbReference>